<comment type="caution">
    <text evidence="1">The sequence shown here is derived from an EMBL/GenBank/DDBJ whole genome shotgun (WGS) entry which is preliminary data.</text>
</comment>
<proteinExistence type="predicted"/>
<organism evidence="1 2">
    <name type="scientific">Holospora undulata HU1</name>
    <dbReference type="NCBI Taxonomy" id="1321371"/>
    <lineage>
        <taxon>Bacteria</taxon>
        <taxon>Pseudomonadati</taxon>
        <taxon>Pseudomonadota</taxon>
        <taxon>Alphaproteobacteria</taxon>
        <taxon>Holosporales</taxon>
        <taxon>Holosporaceae</taxon>
        <taxon>Holospora</taxon>
    </lineage>
</organism>
<sequence>MESLISWISEPEELVSLNMHQEKLTWSWTKKLIEENESLKFAASYNEAHPEAEAAGYGPFALTPYDPDHQGLVGHNTSSVDC</sequence>
<evidence type="ECO:0000313" key="1">
    <source>
        <dbReference type="EMBL" id="ETZ04345.1"/>
    </source>
</evidence>
<protein>
    <submittedName>
        <fullName evidence="1">Uncharacterized protein</fullName>
    </submittedName>
</protein>
<evidence type="ECO:0000313" key="2">
    <source>
        <dbReference type="Proteomes" id="UP000026922"/>
    </source>
</evidence>
<dbReference type="EMBL" id="ARPM03000202">
    <property type="protein sequence ID" value="ETZ04345.1"/>
    <property type="molecule type" value="Genomic_DNA"/>
</dbReference>
<dbReference type="Proteomes" id="UP000026922">
    <property type="component" value="Unassembled WGS sequence"/>
</dbReference>
<dbReference type="AlphaFoldDB" id="A0A061JFL7"/>
<reference evidence="1 2" key="1">
    <citation type="journal article" date="2013" name="Genome Announc.">
        <title>Draft Genome Sequence of Holospora undulata Strain HU1, a Micronucleus-Specific Symbiont of the Ciliate Paramecium caudatum.</title>
        <authorList>
            <person name="Dohra H."/>
            <person name="Suzuki H."/>
            <person name="Suzuki T."/>
            <person name="Tanaka K."/>
            <person name="Fujishima M."/>
        </authorList>
    </citation>
    <scope>NUCLEOTIDE SEQUENCE [LARGE SCALE GENOMIC DNA]</scope>
    <source>
        <strain evidence="1 2">HU1</strain>
    </source>
</reference>
<name>A0A061JFL7_9PROT</name>
<accession>A0A061JFL7</accession>
<keyword evidence="2" id="KW-1185">Reference proteome</keyword>
<gene>
    <name evidence="1" type="ORF">K737_301182</name>
</gene>